<gene>
    <name evidence="4" type="ORF">H9819_10030</name>
</gene>
<feature type="domain" description="HU" evidence="3">
    <location>
        <begin position="1"/>
        <end position="123"/>
    </location>
</feature>
<evidence type="ECO:0000259" key="3">
    <source>
        <dbReference type="Pfam" id="PF18291"/>
    </source>
</evidence>
<dbReference type="AlphaFoldDB" id="A0A9D2A9R7"/>
<dbReference type="SUPFAM" id="SSF47729">
    <property type="entry name" value="IHF-like DNA-binding proteins"/>
    <property type="match status" value="1"/>
</dbReference>
<dbReference type="InterPro" id="IPR041607">
    <property type="entry name" value="HU-HIG"/>
</dbReference>
<feature type="region of interest" description="Disordered" evidence="2">
    <location>
        <begin position="146"/>
        <end position="168"/>
    </location>
</feature>
<dbReference type="Proteomes" id="UP000824023">
    <property type="component" value="Unassembled WGS sequence"/>
</dbReference>
<evidence type="ECO:0000313" key="4">
    <source>
        <dbReference type="EMBL" id="HIZ02565.1"/>
    </source>
</evidence>
<sequence>MKIKYLKRPLPNDREAPAKWYATPIIDKPETVSAMTRAATENTSTAPLEMQAALGLFGNYARKRLLAGESVRLGDLGTLKVTFRSKGVDNIDDVNAGQMIYDVRLRFTPSKEFREGVINNLTFECGGVLDDGVDYSSLAAYRKAKGLAPAEPGEDGTDPDDSGQGTFG</sequence>
<organism evidence="4 5">
    <name type="scientific">Candidatus Bacteroides merdipullorum</name>
    <dbReference type="NCBI Taxonomy" id="2838474"/>
    <lineage>
        <taxon>Bacteria</taxon>
        <taxon>Pseudomonadati</taxon>
        <taxon>Bacteroidota</taxon>
        <taxon>Bacteroidia</taxon>
        <taxon>Bacteroidales</taxon>
        <taxon>Bacteroidaceae</taxon>
        <taxon>Bacteroides</taxon>
    </lineage>
</organism>
<dbReference type="GO" id="GO:0003677">
    <property type="term" value="F:DNA binding"/>
    <property type="evidence" value="ECO:0007669"/>
    <property type="project" value="UniProtKB-KW"/>
</dbReference>
<dbReference type="Pfam" id="PF18291">
    <property type="entry name" value="HU-HIG"/>
    <property type="match status" value="1"/>
</dbReference>
<evidence type="ECO:0000313" key="5">
    <source>
        <dbReference type="Proteomes" id="UP000824023"/>
    </source>
</evidence>
<reference evidence="4" key="1">
    <citation type="journal article" date="2021" name="PeerJ">
        <title>Extensive microbial diversity within the chicken gut microbiome revealed by metagenomics and culture.</title>
        <authorList>
            <person name="Gilroy R."/>
            <person name="Ravi A."/>
            <person name="Getino M."/>
            <person name="Pursley I."/>
            <person name="Horton D.L."/>
            <person name="Alikhan N.F."/>
            <person name="Baker D."/>
            <person name="Gharbi K."/>
            <person name="Hall N."/>
            <person name="Watson M."/>
            <person name="Adriaenssens E.M."/>
            <person name="Foster-Nyarko E."/>
            <person name="Jarju S."/>
            <person name="Secka A."/>
            <person name="Antonio M."/>
            <person name="Oren A."/>
            <person name="Chaudhuri R.R."/>
            <person name="La Ragione R."/>
            <person name="Hildebrand F."/>
            <person name="Pallen M.J."/>
        </authorList>
    </citation>
    <scope>NUCLEOTIDE SEQUENCE</scope>
    <source>
        <strain evidence="4">ChiHjej12B11-24981</strain>
    </source>
</reference>
<evidence type="ECO:0000256" key="2">
    <source>
        <dbReference type="SAM" id="MobiDB-lite"/>
    </source>
</evidence>
<proteinExistence type="predicted"/>
<reference evidence="4" key="2">
    <citation type="submission" date="2021-04" db="EMBL/GenBank/DDBJ databases">
        <authorList>
            <person name="Gilroy R."/>
        </authorList>
    </citation>
    <scope>NUCLEOTIDE SEQUENCE</scope>
    <source>
        <strain evidence="4">ChiHjej12B11-24981</strain>
    </source>
</reference>
<evidence type="ECO:0000256" key="1">
    <source>
        <dbReference type="ARBA" id="ARBA00023125"/>
    </source>
</evidence>
<dbReference type="EMBL" id="DXCK01000131">
    <property type="protein sequence ID" value="HIZ02565.1"/>
    <property type="molecule type" value="Genomic_DNA"/>
</dbReference>
<keyword evidence="1" id="KW-0238">DNA-binding</keyword>
<feature type="compositionally biased region" description="Acidic residues" evidence="2">
    <location>
        <begin position="152"/>
        <end position="161"/>
    </location>
</feature>
<comment type="caution">
    <text evidence="4">The sequence shown here is derived from an EMBL/GenBank/DDBJ whole genome shotgun (WGS) entry which is preliminary data.</text>
</comment>
<name>A0A9D2A9R7_9BACE</name>
<protein>
    <recommendedName>
        <fullName evidence="3">HU domain-containing protein</fullName>
    </recommendedName>
</protein>
<dbReference type="InterPro" id="IPR010992">
    <property type="entry name" value="IHF-like_DNA-bd_dom_sf"/>
</dbReference>
<accession>A0A9D2A9R7</accession>